<dbReference type="InterPro" id="IPR028889">
    <property type="entry name" value="USP"/>
</dbReference>
<evidence type="ECO:0000313" key="9">
    <source>
        <dbReference type="EMBL" id="WFD43368.1"/>
    </source>
</evidence>
<evidence type="ECO:0000256" key="4">
    <source>
        <dbReference type="ARBA" id="ARBA00022670"/>
    </source>
</evidence>
<proteinExistence type="inferred from homology"/>
<comment type="similarity">
    <text evidence="2">Belongs to the peptidase C19 family.</text>
</comment>
<keyword evidence="5" id="KW-0833">Ubl conjugation pathway</keyword>
<dbReference type="PANTHER" id="PTHR24006">
    <property type="entry name" value="UBIQUITIN CARBOXYL-TERMINAL HYDROLASE"/>
    <property type="match status" value="1"/>
</dbReference>
<dbReference type="EMBL" id="CP118376">
    <property type="protein sequence ID" value="WFD43368.1"/>
    <property type="molecule type" value="Genomic_DNA"/>
</dbReference>
<name>A0AAF0F5W1_9BASI</name>
<dbReference type="PROSITE" id="PS00973">
    <property type="entry name" value="USP_2"/>
    <property type="match status" value="1"/>
</dbReference>
<dbReference type="GO" id="GO:0005634">
    <property type="term" value="C:nucleus"/>
    <property type="evidence" value="ECO:0007669"/>
    <property type="project" value="TreeGrafter"/>
</dbReference>
<evidence type="ECO:0000256" key="5">
    <source>
        <dbReference type="ARBA" id="ARBA00022786"/>
    </source>
</evidence>
<dbReference type="InterPro" id="IPR018200">
    <property type="entry name" value="USP_CS"/>
</dbReference>
<evidence type="ECO:0000256" key="1">
    <source>
        <dbReference type="ARBA" id="ARBA00000707"/>
    </source>
</evidence>
<dbReference type="GO" id="GO:0004843">
    <property type="term" value="F:cysteine-type deubiquitinase activity"/>
    <property type="evidence" value="ECO:0007669"/>
    <property type="project" value="UniProtKB-EC"/>
</dbReference>
<dbReference type="Pfam" id="PF00443">
    <property type="entry name" value="UCH"/>
    <property type="match status" value="1"/>
</dbReference>
<evidence type="ECO:0000256" key="7">
    <source>
        <dbReference type="ARBA" id="ARBA00022807"/>
    </source>
</evidence>
<dbReference type="InterPro" id="IPR038765">
    <property type="entry name" value="Papain-like_cys_pep_sf"/>
</dbReference>
<accession>A0AAF0F5W1</accession>
<dbReference type="EC" id="3.4.19.12" evidence="3"/>
<dbReference type="Proteomes" id="UP001214628">
    <property type="component" value="Chromosome 2"/>
</dbReference>
<evidence type="ECO:0000256" key="6">
    <source>
        <dbReference type="ARBA" id="ARBA00022801"/>
    </source>
</evidence>
<organism evidence="9 10">
    <name type="scientific">Malassezia psittaci</name>
    <dbReference type="NCBI Taxonomy" id="1821823"/>
    <lineage>
        <taxon>Eukaryota</taxon>
        <taxon>Fungi</taxon>
        <taxon>Dikarya</taxon>
        <taxon>Basidiomycota</taxon>
        <taxon>Ustilaginomycotina</taxon>
        <taxon>Malasseziomycetes</taxon>
        <taxon>Malasseziales</taxon>
        <taxon>Malasseziaceae</taxon>
        <taxon>Malassezia</taxon>
    </lineage>
</organism>
<comment type="catalytic activity">
    <reaction evidence="1">
        <text>Thiol-dependent hydrolysis of ester, thioester, amide, peptide and isopeptide bonds formed by the C-terminal Gly of ubiquitin (a 76-residue protein attached to proteins as an intracellular targeting signal).</text>
        <dbReference type="EC" id="3.4.19.12"/>
    </reaction>
</comment>
<reference evidence="9" key="1">
    <citation type="submission" date="2023-02" db="EMBL/GenBank/DDBJ databases">
        <title>Mating type loci evolution in Malassezia.</title>
        <authorList>
            <person name="Coelho M.A."/>
        </authorList>
    </citation>
    <scope>NUCLEOTIDE SEQUENCE</scope>
    <source>
        <strain evidence="9">CBS 14136</strain>
    </source>
</reference>
<dbReference type="GO" id="GO:0016579">
    <property type="term" value="P:protein deubiquitination"/>
    <property type="evidence" value="ECO:0007669"/>
    <property type="project" value="InterPro"/>
</dbReference>
<dbReference type="GO" id="GO:0005829">
    <property type="term" value="C:cytosol"/>
    <property type="evidence" value="ECO:0007669"/>
    <property type="project" value="TreeGrafter"/>
</dbReference>
<keyword evidence="6 9" id="KW-0378">Hydrolase</keyword>
<dbReference type="Gene3D" id="3.90.70.10">
    <property type="entry name" value="Cysteine proteinases"/>
    <property type="match status" value="1"/>
</dbReference>
<protein>
    <recommendedName>
        <fullName evidence="3">ubiquitinyl hydrolase 1</fullName>
        <ecNumber evidence="3">3.4.19.12</ecNumber>
    </recommendedName>
</protein>
<keyword evidence="10" id="KW-1185">Reference proteome</keyword>
<keyword evidence="7" id="KW-0788">Thiol protease</keyword>
<dbReference type="GO" id="GO:0006508">
    <property type="term" value="P:proteolysis"/>
    <property type="evidence" value="ECO:0007669"/>
    <property type="project" value="UniProtKB-KW"/>
</dbReference>
<keyword evidence="4" id="KW-0645">Protease</keyword>
<dbReference type="PROSITE" id="PS50235">
    <property type="entry name" value="USP_3"/>
    <property type="match status" value="1"/>
</dbReference>
<evidence type="ECO:0000313" key="10">
    <source>
        <dbReference type="Proteomes" id="UP001214628"/>
    </source>
</evidence>
<evidence type="ECO:0000256" key="3">
    <source>
        <dbReference type="ARBA" id="ARBA00012759"/>
    </source>
</evidence>
<evidence type="ECO:0000256" key="2">
    <source>
        <dbReference type="ARBA" id="ARBA00009085"/>
    </source>
</evidence>
<feature type="domain" description="USP" evidence="8">
    <location>
        <begin position="81"/>
        <end position="491"/>
    </location>
</feature>
<sequence>MALDLGSNIMGFTHTIGTVIMRPIRHKEIVSSEPRRRRRGTAPKFFKEVYEQYGQDAGPLPVDAAVNAFYKKQNPDMPHYLGLYNPNVYCFMNSVVQSLASIKALACFLDALTDMAERYDVHTPVTDVLREMFIVLNTPQKRRGALAPKQLVQVLSGVSQSQGMRSLISAHQQQDAQELALLILQSLDQELGSVQHQRAVQLENQSKGLRGATAPSTLVLGHLRTSLGYDGDHVVNPFSGLSAQRTSCIRCGYMEAVRYFSISDLSLAVPMGVRACTLEQCLQAWSQLEQIEWVCHRCSVRATLLREQANYTRLKSIDCDTTKVAERIQRLNYVLDQELHESEVSDSAILDGIPLIREPSDQSTKQVMLARAPSILMIHLNRSSYAYGSLGATKNHTRIAFPEILDMTPYTTGSVLSTSPTKVLSDKNANLCLYRLSALVTHYGGHHSGHYVAFRRRHHDQWTRISDDCVEPCNIADVLVQNPYLLFYEMESKPSKIPQIQAVPHARLVHSWDTSRTTSRESTPLRS</sequence>
<dbReference type="InterPro" id="IPR001394">
    <property type="entry name" value="Peptidase_C19_UCH"/>
</dbReference>
<dbReference type="CDD" id="cd02662">
    <property type="entry name" value="Peptidase_C19F"/>
    <property type="match status" value="1"/>
</dbReference>
<dbReference type="AlphaFoldDB" id="A0AAF0F5W1"/>
<dbReference type="PANTHER" id="PTHR24006:SF888">
    <property type="entry name" value="UBIQUITIN CARBOXYL-TERMINAL HYDROLASE 30"/>
    <property type="match status" value="1"/>
</dbReference>
<evidence type="ECO:0000259" key="8">
    <source>
        <dbReference type="PROSITE" id="PS50235"/>
    </source>
</evidence>
<dbReference type="InterPro" id="IPR050164">
    <property type="entry name" value="Peptidase_C19"/>
</dbReference>
<gene>
    <name evidence="9" type="primary">UBP1</name>
    <name evidence="9" type="ORF">MPSI1_002029</name>
</gene>
<dbReference type="SUPFAM" id="SSF54001">
    <property type="entry name" value="Cysteine proteinases"/>
    <property type="match status" value="1"/>
</dbReference>